<dbReference type="Pfam" id="PF00430">
    <property type="entry name" value="ATP-synt_B"/>
    <property type="match status" value="1"/>
</dbReference>
<dbReference type="AlphaFoldDB" id="A0A841LFH2"/>
<dbReference type="RefSeq" id="WP_184198812.1">
    <property type="nucleotide sequence ID" value="NZ_BMOX01000168.1"/>
</dbReference>
<keyword evidence="13" id="KW-1003">Cell membrane</keyword>
<dbReference type="PANTHER" id="PTHR33445:SF1">
    <property type="entry name" value="ATP SYNTHASE SUBUNIT B"/>
    <property type="match status" value="1"/>
</dbReference>
<keyword evidence="9 13" id="KW-0066">ATP synthesis</keyword>
<protein>
    <recommendedName>
        <fullName evidence="13">ATP synthase subunit b</fullName>
    </recommendedName>
    <alternativeName>
        <fullName evidence="13">ATP synthase F(0) sector subunit b</fullName>
    </alternativeName>
    <alternativeName>
        <fullName evidence="13">ATPase subunit I</fullName>
    </alternativeName>
    <alternativeName>
        <fullName evidence="13">F-type ATPase subunit b</fullName>
        <shortName evidence="13">F-ATPase subunit b</shortName>
    </alternativeName>
</protein>
<dbReference type="Proteomes" id="UP000538147">
    <property type="component" value="Unassembled WGS sequence"/>
</dbReference>
<evidence type="ECO:0000256" key="14">
    <source>
        <dbReference type="RuleBase" id="RU003848"/>
    </source>
</evidence>
<evidence type="ECO:0000256" key="2">
    <source>
        <dbReference type="ARBA" id="ARBA00022448"/>
    </source>
</evidence>
<evidence type="ECO:0000256" key="10">
    <source>
        <dbReference type="ARBA" id="ARBA00025198"/>
    </source>
</evidence>
<evidence type="ECO:0000256" key="11">
    <source>
        <dbReference type="ARBA" id="ARBA00025614"/>
    </source>
</evidence>
<comment type="subcellular location">
    <subcellularLocation>
        <location evidence="13">Cell membrane</location>
        <topology evidence="13">Single-pass membrane protein</topology>
    </subcellularLocation>
    <subcellularLocation>
        <location evidence="12">Endomembrane system</location>
        <topology evidence="12">Single-pass membrane protein</topology>
    </subcellularLocation>
</comment>
<keyword evidence="5 13" id="KW-0375">Hydrogen ion transport</keyword>
<dbReference type="HAMAP" id="MF_01398">
    <property type="entry name" value="ATP_synth_b_bprime"/>
    <property type="match status" value="1"/>
</dbReference>
<dbReference type="InterPro" id="IPR002146">
    <property type="entry name" value="ATP_synth_b/b'su_bac/chlpt"/>
</dbReference>
<proteinExistence type="inferred from homology"/>
<dbReference type="EMBL" id="JACIIV010000012">
    <property type="protein sequence ID" value="MBB6227718.1"/>
    <property type="molecule type" value="Genomic_DNA"/>
</dbReference>
<evidence type="ECO:0000256" key="6">
    <source>
        <dbReference type="ARBA" id="ARBA00022989"/>
    </source>
</evidence>
<dbReference type="GO" id="GO:0046961">
    <property type="term" value="F:proton-transporting ATPase activity, rotational mechanism"/>
    <property type="evidence" value="ECO:0007669"/>
    <property type="project" value="TreeGrafter"/>
</dbReference>
<dbReference type="GO" id="GO:0012505">
    <property type="term" value="C:endomembrane system"/>
    <property type="evidence" value="ECO:0007669"/>
    <property type="project" value="UniProtKB-SubCell"/>
</dbReference>
<evidence type="ECO:0000256" key="4">
    <source>
        <dbReference type="ARBA" id="ARBA00022692"/>
    </source>
</evidence>
<evidence type="ECO:0000256" key="8">
    <source>
        <dbReference type="ARBA" id="ARBA00023136"/>
    </source>
</evidence>
<keyword evidence="3 13" id="KW-0138">CF(0)</keyword>
<evidence type="ECO:0000313" key="16">
    <source>
        <dbReference type="Proteomes" id="UP000538147"/>
    </source>
</evidence>
<comment type="function">
    <text evidence="10 13">F(1)F(0) ATP synthase produces ATP from ADP in the presence of a proton or sodium gradient. F-type ATPases consist of two structural domains, F(1) containing the extramembraneous catalytic core and F(0) containing the membrane proton channel, linked together by a central stalk and a peripheral stalk. During catalysis, ATP synthesis in the catalytic domain of F(1) is coupled via a rotary mechanism of the central stalk subunits to proton translocation.</text>
</comment>
<evidence type="ECO:0000256" key="3">
    <source>
        <dbReference type="ARBA" id="ARBA00022547"/>
    </source>
</evidence>
<dbReference type="InterPro" id="IPR050059">
    <property type="entry name" value="ATP_synthase_B_chain"/>
</dbReference>
<evidence type="ECO:0000256" key="5">
    <source>
        <dbReference type="ARBA" id="ARBA00022781"/>
    </source>
</evidence>
<comment type="similarity">
    <text evidence="1 13 14">Belongs to the ATPase B chain family.</text>
</comment>
<reference evidence="15 16" key="1">
    <citation type="submission" date="2020-08" db="EMBL/GenBank/DDBJ databases">
        <title>Genomic Encyclopedia of Type Strains, Phase IV (KMG-IV): sequencing the most valuable type-strain genomes for metagenomic binning, comparative biology and taxonomic classification.</title>
        <authorList>
            <person name="Goeker M."/>
        </authorList>
    </citation>
    <scope>NUCLEOTIDE SEQUENCE [LARGE SCALE GENOMIC DNA]</scope>
    <source>
        <strain evidence="15 16">DSM 102189</strain>
    </source>
</reference>
<evidence type="ECO:0000256" key="12">
    <source>
        <dbReference type="ARBA" id="ARBA00037847"/>
    </source>
</evidence>
<evidence type="ECO:0000256" key="1">
    <source>
        <dbReference type="ARBA" id="ARBA00005513"/>
    </source>
</evidence>
<name>A0A841LFH2_9SPHN</name>
<sequence length="162" mass="16754">MPQFDTSTFIPQLFWLSLIFGVLYFLVVRPTLPKVGRVIDERETRVKGDLDAAEAAKGAADAVRLAYDEGMAAARKTAQAEVATARAAAAKAAEARMAALAAELDGRTDAAMATLATARADARAALAATAADLTADAVRRLAGIDVTAADVDAALAEGVRHG</sequence>
<organism evidence="15 16">
    <name type="scientific">Polymorphobacter multimanifer</name>
    <dbReference type="NCBI Taxonomy" id="1070431"/>
    <lineage>
        <taxon>Bacteria</taxon>
        <taxon>Pseudomonadati</taxon>
        <taxon>Pseudomonadota</taxon>
        <taxon>Alphaproteobacteria</taxon>
        <taxon>Sphingomonadales</taxon>
        <taxon>Sphingosinicellaceae</taxon>
        <taxon>Polymorphobacter</taxon>
    </lineage>
</organism>
<evidence type="ECO:0000256" key="7">
    <source>
        <dbReference type="ARBA" id="ARBA00023065"/>
    </source>
</evidence>
<dbReference type="GO" id="GO:0005886">
    <property type="term" value="C:plasma membrane"/>
    <property type="evidence" value="ECO:0007669"/>
    <property type="project" value="UniProtKB-SubCell"/>
</dbReference>
<comment type="subunit">
    <text evidence="13">F-type ATPases have 2 components, F(1) - the catalytic core - and F(0) - the membrane proton channel. F(1) has five subunits: alpha(3), beta(3), gamma(1), delta(1), epsilon(1). F(0) has three main subunits: a(1), b(2) and c(10-14). The alpha and beta chains form an alternating ring which encloses part of the gamma chain. F(1) is attached to F(0) by a central stalk formed by the gamma and epsilon chains, while a peripheral stalk is formed by the delta and b chains.</text>
</comment>
<comment type="function">
    <text evidence="11">Component of the F(0) channel, it forms part of the peripheral stalk, linking F(1) to F(0). The b'-subunit is a diverged and duplicated form of b found in plants and photosynthetic bacteria.</text>
</comment>
<evidence type="ECO:0000256" key="13">
    <source>
        <dbReference type="HAMAP-Rule" id="MF_01398"/>
    </source>
</evidence>
<evidence type="ECO:0000256" key="9">
    <source>
        <dbReference type="ARBA" id="ARBA00023310"/>
    </source>
</evidence>
<gene>
    <name evidence="13" type="primary">atpF</name>
    <name evidence="15" type="ORF">FHS79_001897</name>
</gene>
<comment type="caution">
    <text evidence="15">The sequence shown here is derived from an EMBL/GenBank/DDBJ whole genome shotgun (WGS) entry which is preliminary data.</text>
</comment>
<feature type="transmembrane region" description="Helical" evidence="13">
    <location>
        <begin position="12"/>
        <end position="32"/>
    </location>
</feature>
<dbReference type="GO" id="GO:0046933">
    <property type="term" value="F:proton-transporting ATP synthase activity, rotational mechanism"/>
    <property type="evidence" value="ECO:0007669"/>
    <property type="project" value="UniProtKB-UniRule"/>
</dbReference>
<keyword evidence="16" id="KW-1185">Reference proteome</keyword>
<keyword evidence="8 13" id="KW-0472">Membrane</keyword>
<dbReference type="PANTHER" id="PTHR33445">
    <property type="entry name" value="ATP SYNTHASE SUBUNIT B', CHLOROPLASTIC"/>
    <property type="match status" value="1"/>
</dbReference>
<evidence type="ECO:0000313" key="15">
    <source>
        <dbReference type="EMBL" id="MBB6227718.1"/>
    </source>
</evidence>
<keyword evidence="4 13" id="KW-0812">Transmembrane</keyword>
<accession>A0A841LFH2</accession>
<keyword evidence="7 13" id="KW-0406">Ion transport</keyword>
<keyword evidence="2 13" id="KW-0813">Transport</keyword>
<keyword evidence="6 13" id="KW-1133">Transmembrane helix</keyword>
<dbReference type="GO" id="GO:0045259">
    <property type="term" value="C:proton-transporting ATP synthase complex"/>
    <property type="evidence" value="ECO:0007669"/>
    <property type="project" value="UniProtKB-KW"/>
</dbReference>